<evidence type="ECO:0000259" key="1">
    <source>
        <dbReference type="Pfam" id="PF08450"/>
    </source>
</evidence>
<comment type="caution">
    <text evidence="2">The sequence shown here is derived from an EMBL/GenBank/DDBJ whole genome shotgun (WGS) entry which is preliminary data.</text>
</comment>
<dbReference type="Proteomes" id="UP000249169">
    <property type="component" value="Unassembled WGS sequence"/>
</dbReference>
<dbReference type="InterPro" id="IPR013658">
    <property type="entry name" value="SGL"/>
</dbReference>
<protein>
    <recommendedName>
        <fullName evidence="1">SMP-30/Gluconolactonase/LRE-like region domain-containing protein</fullName>
    </recommendedName>
</protein>
<dbReference type="PANTHER" id="PTHR40274:SF4">
    <property type="entry name" value="BLL1406 PROTEIN"/>
    <property type="match status" value="1"/>
</dbReference>
<dbReference type="InterPro" id="IPR051344">
    <property type="entry name" value="Vgb"/>
</dbReference>
<accession>A0A328CC45</accession>
<evidence type="ECO:0000313" key="3">
    <source>
        <dbReference type="Proteomes" id="UP000249169"/>
    </source>
</evidence>
<sequence length="582" mass="60999">MNAVSIRAARWTSKLAAGALLLAACGSVDEDAAGQSQTALAHTSASVDSDYRIRTLTTGADLHATNGIQVGPDGNLYVASVLSRAIAVIHPRSGRILDMIGTERGVDSPDDLIFGPDGSLYWTSFLTGEVGRLSPDGVKTTVAQLAPGVNAIAMSPEGRLFVTIVFLGDALYELDPEGVQAPVLVSTGFGGLNSMQFGPDGDLYGPRWFAGDVVRVNVDTGAFTTVLDGLEVPAAVKFDSQGILHVVDQYAGEVISLNLDTGESEVVVELDKSGADNLAFDARDNIFITNAHDGWVRRVLPSGRTRSLTNEGLVAPGGVAVVPYQGEPTVFVADNLSMKGFSTRTGRKTASISSVIGVSALASPLTATADEGRVLTSSWFANVVQVWDPEQEAVVESHSDFATPLNALRYQDDLIVAELSTHQVVRRAAGTTDKEVLAAVPVPTGLATDGDSLWVADWASGSVYLIADEGEPVSPPQVVAQGLSFPEGMAVDTDGDLLVVETGRNQVTRIDVESGETSVLASGLDIGMAGPAGMPPTYVFNGIAVDDCGVVYVSVDSDNSVVKISPRGREARACGTLRPWRR</sequence>
<evidence type="ECO:0000313" key="2">
    <source>
        <dbReference type="EMBL" id="RAL25474.1"/>
    </source>
</evidence>
<dbReference type="OrthoDB" id="9775406at2"/>
<dbReference type="Pfam" id="PF08450">
    <property type="entry name" value="SGL"/>
    <property type="match status" value="1"/>
</dbReference>
<feature type="domain" description="SMP-30/Gluconolactonase/LRE-like region" evidence="1">
    <location>
        <begin position="117"/>
        <end position="305"/>
    </location>
</feature>
<keyword evidence="3" id="KW-1185">Reference proteome</keyword>
<dbReference type="SUPFAM" id="SSF101898">
    <property type="entry name" value="NHL repeat"/>
    <property type="match status" value="1"/>
</dbReference>
<dbReference type="AlphaFoldDB" id="A0A328CC45"/>
<dbReference type="EMBL" id="QHKO01000001">
    <property type="protein sequence ID" value="RAL25474.1"/>
    <property type="molecule type" value="Genomic_DNA"/>
</dbReference>
<dbReference type="RefSeq" id="WP_111728646.1">
    <property type="nucleotide sequence ID" value="NZ_QHKO01000001.1"/>
</dbReference>
<dbReference type="PROSITE" id="PS51257">
    <property type="entry name" value="PROKAR_LIPOPROTEIN"/>
    <property type="match status" value="1"/>
</dbReference>
<proteinExistence type="predicted"/>
<dbReference type="Gene3D" id="2.120.10.30">
    <property type="entry name" value="TolB, C-terminal domain"/>
    <property type="match status" value="3"/>
</dbReference>
<dbReference type="PANTHER" id="PTHR40274">
    <property type="entry name" value="VIRGINIAMYCIN B LYASE"/>
    <property type="match status" value="1"/>
</dbReference>
<reference evidence="2 3" key="1">
    <citation type="submission" date="2018-05" db="EMBL/GenBank/DDBJ databases">
        <title>Lujinxingia marina gen. nov. sp. nov., a new facultative anaerobic member of the class Deltaproteobacteria, and proposal of Lujinxingaceae fam. nov.</title>
        <authorList>
            <person name="Li C.-M."/>
        </authorList>
    </citation>
    <scope>NUCLEOTIDE SEQUENCE [LARGE SCALE GENOMIC DNA]</scope>
    <source>
        <strain evidence="2 3">B210</strain>
    </source>
</reference>
<dbReference type="InterPro" id="IPR011042">
    <property type="entry name" value="6-blade_b-propeller_TolB-like"/>
</dbReference>
<gene>
    <name evidence="2" type="ORF">DL240_04480</name>
</gene>
<name>A0A328CC45_9DELT</name>
<organism evidence="2 3">
    <name type="scientific">Lujinxingia litoralis</name>
    <dbReference type="NCBI Taxonomy" id="2211119"/>
    <lineage>
        <taxon>Bacteria</taxon>
        <taxon>Deltaproteobacteria</taxon>
        <taxon>Bradymonadales</taxon>
        <taxon>Lujinxingiaceae</taxon>
        <taxon>Lujinxingia</taxon>
    </lineage>
</organism>
<dbReference type="SUPFAM" id="SSF63829">
    <property type="entry name" value="Calcium-dependent phosphotriesterase"/>
    <property type="match status" value="2"/>
</dbReference>